<dbReference type="HOGENOM" id="CLU_155255_0_0_5"/>
<feature type="coiled-coil region" evidence="1">
    <location>
        <begin position="94"/>
        <end position="121"/>
    </location>
</feature>
<protein>
    <recommendedName>
        <fullName evidence="5">Excinuclease ABC subunit B</fullName>
    </recommendedName>
</protein>
<dbReference type="PROSITE" id="PS51257">
    <property type="entry name" value="PROKAR_LIPOPROTEIN"/>
    <property type="match status" value="1"/>
</dbReference>
<dbReference type="eggNOG" id="ENOG50333JZ">
    <property type="taxonomic scope" value="Bacteria"/>
</dbReference>
<dbReference type="STRING" id="314271.RB2654_20703"/>
<keyword evidence="1" id="KW-0175">Coiled coil</keyword>
<dbReference type="EMBL" id="AAMT01000001">
    <property type="protein sequence ID" value="EAQ15042.1"/>
    <property type="molecule type" value="Genomic_DNA"/>
</dbReference>
<keyword evidence="4" id="KW-1185">Reference proteome</keyword>
<evidence type="ECO:0000256" key="2">
    <source>
        <dbReference type="SAM" id="SignalP"/>
    </source>
</evidence>
<gene>
    <name evidence="3" type="ORF">RB2654_20703</name>
</gene>
<evidence type="ECO:0008006" key="5">
    <source>
        <dbReference type="Google" id="ProtNLM"/>
    </source>
</evidence>
<sequence length="128" mass="14207">MIGPMKPVLAALAALVVLSACTEQDMCIYRNTQDLRAAESRIQELEGNVARGYAIHRTTEPYTYTGVCRDKDGKPYECTKTDFRTVEKPVSIDIADQRAQLAALRSQLPALQEKASLARSQCAQLYPE</sequence>
<feature type="chain" id="PRO_5002660179" description="Excinuclease ABC subunit B" evidence="2">
    <location>
        <begin position="20"/>
        <end position="128"/>
    </location>
</feature>
<proteinExistence type="predicted"/>
<dbReference type="Proteomes" id="UP000002931">
    <property type="component" value="Unassembled WGS sequence"/>
</dbReference>
<evidence type="ECO:0000313" key="4">
    <source>
        <dbReference type="Proteomes" id="UP000002931"/>
    </source>
</evidence>
<evidence type="ECO:0000256" key="1">
    <source>
        <dbReference type="SAM" id="Coils"/>
    </source>
</evidence>
<keyword evidence="2" id="KW-0732">Signal</keyword>
<comment type="caution">
    <text evidence="3">The sequence shown here is derived from an EMBL/GenBank/DDBJ whole genome shotgun (WGS) entry which is preliminary data.</text>
</comment>
<name>A3VAV1_9RHOB</name>
<organism evidence="3 4">
    <name type="scientific">Maritimibacter alkaliphilus HTCC2654</name>
    <dbReference type="NCBI Taxonomy" id="314271"/>
    <lineage>
        <taxon>Bacteria</taxon>
        <taxon>Pseudomonadati</taxon>
        <taxon>Pseudomonadota</taxon>
        <taxon>Alphaproteobacteria</taxon>
        <taxon>Rhodobacterales</taxon>
        <taxon>Roseobacteraceae</taxon>
        <taxon>Maritimibacter</taxon>
    </lineage>
</organism>
<reference evidence="3 4" key="1">
    <citation type="journal article" date="2010" name="J. Bacteriol.">
        <title>Genome sequences of Pelagibaca bermudensis HTCC2601T and Maritimibacter alkaliphilus HTCC2654T, the type strains of two marine Roseobacter genera.</title>
        <authorList>
            <person name="Thrash J.C."/>
            <person name="Cho J.C."/>
            <person name="Ferriera S."/>
            <person name="Johnson J."/>
            <person name="Vergin K.L."/>
            <person name="Giovannoni S.J."/>
        </authorList>
    </citation>
    <scope>NUCLEOTIDE SEQUENCE [LARGE SCALE GENOMIC DNA]</scope>
    <source>
        <strain evidence="3 4">HTCC2654</strain>
    </source>
</reference>
<feature type="signal peptide" evidence="2">
    <location>
        <begin position="1"/>
        <end position="19"/>
    </location>
</feature>
<evidence type="ECO:0000313" key="3">
    <source>
        <dbReference type="EMBL" id="EAQ15042.1"/>
    </source>
</evidence>
<accession>A3VAV1</accession>
<dbReference type="AlphaFoldDB" id="A3VAV1"/>